<dbReference type="SUPFAM" id="SSF81321">
    <property type="entry name" value="Family A G protein-coupled receptor-like"/>
    <property type="match status" value="2"/>
</dbReference>
<organism evidence="12 13">
    <name type="scientific">Ciona savignyi</name>
    <name type="common">Pacific transparent sea squirt</name>
    <dbReference type="NCBI Taxonomy" id="51511"/>
    <lineage>
        <taxon>Eukaryota</taxon>
        <taxon>Metazoa</taxon>
        <taxon>Chordata</taxon>
        <taxon>Tunicata</taxon>
        <taxon>Ascidiacea</taxon>
        <taxon>Phlebobranchia</taxon>
        <taxon>Cionidae</taxon>
        <taxon>Ciona</taxon>
    </lineage>
</organism>
<evidence type="ECO:0000256" key="3">
    <source>
        <dbReference type="ARBA" id="ARBA00022989"/>
    </source>
</evidence>
<proteinExistence type="predicted"/>
<dbReference type="PANTHER" id="PTHR24238">
    <property type="entry name" value="G-PROTEIN COUPLED RECEPTOR"/>
    <property type="match status" value="1"/>
</dbReference>
<reference evidence="13" key="1">
    <citation type="submission" date="2003-08" db="EMBL/GenBank/DDBJ databases">
        <authorList>
            <person name="Birren B."/>
            <person name="Nusbaum C."/>
            <person name="Abebe A."/>
            <person name="Abouelleil A."/>
            <person name="Adekoya E."/>
            <person name="Ait-zahra M."/>
            <person name="Allen N."/>
            <person name="Allen T."/>
            <person name="An P."/>
            <person name="Anderson M."/>
            <person name="Anderson S."/>
            <person name="Arachchi H."/>
            <person name="Armbruster J."/>
            <person name="Bachantsang P."/>
            <person name="Baldwin J."/>
            <person name="Barry A."/>
            <person name="Bayul T."/>
            <person name="Blitshsteyn B."/>
            <person name="Bloom T."/>
            <person name="Blye J."/>
            <person name="Boguslavskiy L."/>
            <person name="Borowsky M."/>
            <person name="Boukhgalter B."/>
            <person name="Brunache A."/>
            <person name="Butler J."/>
            <person name="Calixte N."/>
            <person name="Calvo S."/>
            <person name="Camarata J."/>
            <person name="Campo K."/>
            <person name="Chang J."/>
            <person name="Cheshatsang Y."/>
            <person name="Citroen M."/>
            <person name="Collymore A."/>
            <person name="Considine T."/>
            <person name="Cook A."/>
            <person name="Cooke P."/>
            <person name="Corum B."/>
            <person name="Cuomo C."/>
            <person name="David R."/>
            <person name="Dawoe T."/>
            <person name="Degray S."/>
            <person name="Dodge S."/>
            <person name="Dooley K."/>
            <person name="Dorje P."/>
            <person name="Dorjee K."/>
            <person name="Dorris L."/>
            <person name="Duffey N."/>
            <person name="Dupes A."/>
            <person name="Elkins T."/>
            <person name="Engels R."/>
            <person name="Erickson J."/>
            <person name="Farina A."/>
            <person name="Faro S."/>
            <person name="Ferreira P."/>
            <person name="Fischer H."/>
            <person name="Fitzgerald M."/>
            <person name="Foley K."/>
            <person name="Gage D."/>
            <person name="Galagan J."/>
            <person name="Gearin G."/>
            <person name="Gnerre S."/>
            <person name="Gnirke A."/>
            <person name="Goyette A."/>
            <person name="Graham J."/>
            <person name="Grandbois E."/>
            <person name="Gyaltsen K."/>
            <person name="Hafez N."/>
            <person name="Hagopian D."/>
            <person name="Hagos B."/>
            <person name="Hall J."/>
            <person name="Hatcher B."/>
            <person name="Heller A."/>
            <person name="Higgins H."/>
            <person name="Honan T."/>
            <person name="Horn A."/>
            <person name="Houde N."/>
            <person name="Hughes L."/>
            <person name="Hulme W."/>
            <person name="Husby E."/>
            <person name="Iliev I."/>
            <person name="Jaffe D."/>
            <person name="Jones C."/>
            <person name="Kamal M."/>
            <person name="Kamat A."/>
            <person name="Kamvysselis M."/>
            <person name="Karlsson E."/>
            <person name="Kells C."/>
            <person name="Kieu A."/>
            <person name="Kisner P."/>
            <person name="Kodira C."/>
            <person name="Kulbokas E."/>
            <person name="Labutti K."/>
            <person name="Lama D."/>
            <person name="Landers T."/>
            <person name="Leger J."/>
            <person name="Levine S."/>
            <person name="Lewis D."/>
            <person name="Lewis T."/>
            <person name="Lindblad-toh K."/>
            <person name="Liu X."/>
            <person name="Lokyitsang T."/>
            <person name="Lokyitsang Y."/>
            <person name="Lucien O."/>
            <person name="Lui A."/>
            <person name="Ma L.J."/>
            <person name="Mabbitt R."/>
            <person name="Macdonald J."/>
            <person name="Maclean C."/>
            <person name="Major J."/>
            <person name="Manning J."/>
            <person name="Marabella R."/>
            <person name="Maru K."/>
            <person name="Matthews C."/>
            <person name="Mauceli E."/>
            <person name="Mccarthy M."/>
            <person name="Mcdonough S."/>
            <person name="Mcghee T."/>
            <person name="Meldrim J."/>
            <person name="Meneus L."/>
            <person name="Mesirov J."/>
            <person name="Mihalev A."/>
            <person name="Mihova T."/>
            <person name="Mikkelsen T."/>
            <person name="Mlenga V."/>
            <person name="Moru K."/>
            <person name="Mozes J."/>
            <person name="Mulrain L."/>
            <person name="Munson G."/>
            <person name="Naylor J."/>
            <person name="Newes C."/>
            <person name="Nguyen C."/>
            <person name="Nguyen N."/>
            <person name="Nguyen T."/>
            <person name="Nicol R."/>
            <person name="Nielsen C."/>
            <person name="Nizzari M."/>
            <person name="Norbu C."/>
            <person name="Norbu N."/>
            <person name="O'donnell P."/>
            <person name="Okoawo O."/>
            <person name="O'leary S."/>
            <person name="Omotosho B."/>
            <person name="O'neill K."/>
            <person name="Osman S."/>
            <person name="Parker S."/>
            <person name="Perrin D."/>
            <person name="Phunkhang P."/>
            <person name="Piqani B."/>
            <person name="Purcell S."/>
            <person name="Rachupka T."/>
            <person name="Ramasamy U."/>
            <person name="Rameau R."/>
            <person name="Ray V."/>
            <person name="Raymond C."/>
            <person name="Retta R."/>
            <person name="Richardson S."/>
            <person name="Rise C."/>
            <person name="Rodriguez J."/>
            <person name="Rogers J."/>
            <person name="Rogov P."/>
            <person name="Rutman M."/>
            <person name="Schupbach R."/>
            <person name="Seaman C."/>
            <person name="Settipalli S."/>
            <person name="Sharpe T."/>
            <person name="Sheridan J."/>
            <person name="Sherpa N."/>
            <person name="Shi J."/>
            <person name="Smirnov S."/>
            <person name="Smith C."/>
            <person name="Sougnez C."/>
            <person name="Spencer B."/>
            <person name="Stalker J."/>
            <person name="Stange-thomann N."/>
            <person name="Stavropoulos S."/>
            <person name="Stetson K."/>
            <person name="Stone C."/>
            <person name="Stone S."/>
            <person name="Stubbs M."/>
            <person name="Talamas J."/>
            <person name="Tchuinga P."/>
            <person name="Tenzing P."/>
            <person name="Tesfaye S."/>
            <person name="Theodore J."/>
            <person name="Thoulutsang Y."/>
            <person name="Topham K."/>
            <person name="Towey S."/>
            <person name="Tsamla T."/>
            <person name="Tsomo N."/>
            <person name="Vallee D."/>
            <person name="Vassiliev H."/>
            <person name="Venkataraman V."/>
            <person name="Vinson J."/>
            <person name="Vo A."/>
            <person name="Wade C."/>
            <person name="Wang S."/>
            <person name="Wangchuk T."/>
            <person name="Wangdi T."/>
            <person name="Whittaker C."/>
            <person name="Wilkinson J."/>
            <person name="Wu Y."/>
            <person name="Wyman D."/>
            <person name="Yadav S."/>
            <person name="Yang S."/>
            <person name="Yang X."/>
            <person name="Yeager S."/>
            <person name="Yee E."/>
            <person name="Young G."/>
            <person name="Zainoun J."/>
            <person name="Zembeck L."/>
            <person name="Zimmer A."/>
            <person name="Zody M."/>
            <person name="Lander E."/>
        </authorList>
    </citation>
    <scope>NUCLEOTIDE SEQUENCE [LARGE SCALE GENOMIC DNA]</scope>
</reference>
<evidence type="ECO:0000256" key="10">
    <source>
        <dbReference type="SAM" id="Phobius"/>
    </source>
</evidence>
<feature type="transmembrane region" description="Helical" evidence="10">
    <location>
        <begin position="162"/>
        <end position="184"/>
    </location>
</feature>
<feature type="transmembrane region" description="Helical" evidence="10">
    <location>
        <begin position="96"/>
        <end position="120"/>
    </location>
</feature>
<dbReference type="GeneTree" id="ENSGT00530000064870"/>
<sequence length="437" mass="49343">MWTNKTSTARCSPSKHWEFLVLLPIGFISIVLNLTLVLAASINRKRLQRQSYVYVCVINTLLSNLCYVIMHTWIILDNYVTKMEPEDAKYTVTWTVLQVCVASMLFVMCGNIGALLFVVLDSTYFVGRSVNRKASEFAKGFLSDIEAVRGRQWLLGVKRRRAVFLIAISWLVPLCLAIVASVTWNCASQCVYCRGSSSLAPPCVNHTYCSTVFPPLRSSYLGLNFGLWILELMVLVYSIRVGIKSFHQVMAPPVRASSMPVSSDHESETPKEEYSLSDLNNAITSIESESANQLKLDEPKKESSAVLAPNKLKSLKRAVWQESTRKPCDGSQINRTRPSFRTHSRLTFMILITVTFVVCSSPTFIVFLIDICIEMSSQKIARLLSTLTMYIYTFICPFLLLKYLPNLKSALVLMFNPCSVTRRRKNKRKTKADVATT</sequence>
<reference evidence="12" key="2">
    <citation type="submission" date="2025-08" db="UniProtKB">
        <authorList>
            <consortium name="Ensembl"/>
        </authorList>
    </citation>
    <scope>IDENTIFICATION</scope>
</reference>
<evidence type="ECO:0000256" key="6">
    <source>
        <dbReference type="ARBA" id="ARBA00023157"/>
    </source>
</evidence>
<dbReference type="InParanoid" id="H2YSI9"/>
<evidence type="ECO:0000256" key="1">
    <source>
        <dbReference type="ARBA" id="ARBA00004141"/>
    </source>
</evidence>
<protein>
    <recommendedName>
        <fullName evidence="11">G-protein coupled receptors family 1 profile domain-containing protein</fullName>
    </recommendedName>
</protein>
<evidence type="ECO:0000313" key="12">
    <source>
        <dbReference type="Ensembl" id="ENSCSAVP00000008299.1"/>
    </source>
</evidence>
<dbReference type="Gene3D" id="1.20.1070.10">
    <property type="entry name" value="Rhodopsin 7-helix transmembrane proteins"/>
    <property type="match status" value="1"/>
</dbReference>
<feature type="domain" description="G-protein coupled receptors family 1 profile" evidence="11">
    <location>
        <begin position="32"/>
        <end position="400"/>
    </location>
</feature>
<dbReference type="GO" id="GO:0005886">
    <property type="term" value="C:plasma membrane"/>
    <property type="evidence" value="ECO:0007669"/>
    <property type="project" value="TreeGrafter"/>
</dbReference>
<feature type="transmembrane region" description="Helical" evidence="10">
    <location>
        <begin position="52"/>
        <end position="76"/>
    </location>
</feature>
<keyword evidence="7" id="KW-0675">Receptor</keyword>
<dbReference type="HOGENOM" id="CLU_696302_0_0_1"/>
<feature type="transmembrane region" description="Helical" evidence="10">
    <location>
        <begin position="220"/>
        <end position="239"/>
    </location>
</feature>
<comment type="subcellular location">
    <subcellularLocation>
        <location evidence="1">Membrane</location>
        <topology evidence="1">Multi-pass membrane protein</topology>
    </subcellularLocation>
</comment>
<dbReference type="InterPro" id="IPR017452">
    <property type="entry name" value="GPCR_Rhodpsn_7TM"/>
</dbReference>
<feature type="transmembrane region" description="Helical" evidence="10">
    <location>
        <begin position="20"/>
        <end position="40"/>
    </location>
</feature>
<feature type="transmembrane region" description="Helical" evidence="10">
    <location>
        <begin position="346"/>
        <end position="369"/>
    </location>
</feature>
<keyword evidence="4" id="KW-0297">G-protein coupled receptor</keyword>
<dbReference type="GO" id="GO:0008188">
    <property type="term" value="F:neuropeptide receptor activity"/>
    <property type="evidence" value="ECO:0007669"/>
    <property type="project" value="TreeGrafter"/>
</dbReference>
<dbReference type="PROSITE" id="PS50262">
    <property type="entry name" value="G_PROTEIN_RECEP_F1_2"/>
    <property type="match status" value="1"/>
</dbReference>
<name>H2YSI9_CIOSA</name>
<dbReference type="Proteomes" id="UP000007875">
    <property type="component" value="Unassembled WGS sequence"/>
</dbReference>
<keyword evidence="6" id="KW-1015">Disulfide bond</keyword>
<keyword evidence="5 10" id="KW-0472">Membrane</keyword>
<reference evidence="12" key="3">
    <citation type="submission" date="2025-09" db="UniProtKB">
        <authorList>
            <consortium name="Ensembl"/>
        </authorList>
    </citation>
    <scope>IDENTIFICATION</scope>
</reference>
<keyword evidence="9" id="KW-0807">Transducer</keyword>
<evidence type="ECO:0000259" key="11">
    <source>
        <dbReference type="PROSITE" id="PS50262"/>
    </source>
</evidence>
<evidence type="ECO:0000256" key="4">
    <source>
        <dbReference type="ARBA" id="ARBA00023040"/>
    </source>
</evidence>
<evidence type="ECO:0000256" key="5">
    <source>
        <dbReference type="ARBA" id="ARBA00023136"/>
    </source>
</evidence>
<accession>H2YSI9</accession>
<keyword evidence="13" id="KW-1185">Reference proteome</keyword>
<dbReference type="PANTHER" id="PTHR24238:SF74">
    <property type="entry name" value="PROKINETICIN RECEPTOR 2"/>
    <property type="match status" value="1"/>
</dbReference>
<evidence type="ECO:0000256" key="8">
    <source>
        <dbReference type="ARBA" id="ARBA00023180"/>
    </source>
</evidence>
<evidence type="ECO:0000256" key="2">
    <source>
        <dbReference type="ARBA" id="ARBA00022692"/>
    </source>
</evidence>
<evidence type="ECO:0000256" key="9">
    <source>
        <dbReference type="ARBA" id="ARBA00023224"/>
    </source>
</evidence>
<dbReference type="OMA" id="WIILDNY"/>
<keyword evidence="8" id="KW-0325">Glycoprotein</keyword>
<dbReference type="AlphaFoldDB" id="H2YSI9"/>
<keyword evidence="3 10" id="KW-1133">Transmembrane helix</keyword>
<keyword evidence="2 10" id="KW-0812">Transmembrane</keyword>
<evidence type="ECO:0000313" key="13">
    <source>
        <dbReference type="Proteomes" id="UP000007875"/>
    </source>
</evidence>
<feature type="transmembrane region" description="Helical" evidence="10">
    <location>
        <begin position="381"/>
        <end position="401"/>
    </location>
</feature>
<evidence type="ECO:0000256" key="7">
    <source>
        <dbReference type="ARBA" id="ARBA00023170"/>
    </source>
</evidence>
<dbReference type="Ensembl" id="ENSCSAVT00000008407.1">
    <property type="protein sequence ID" value="ENSCSAVP00000008299.1"/>
    <property type="gene ID" value="ENSCSAVG00000004938.1"/>
</dbReference>